<keyword evidence="2" id="KW-0812">Transmembrane</keyword>
<keyword evidence="2" id="KW-0472">Membrane</keyword>
<organism evidence="4 5">
    <name type="scientific">Candidatus Pullibacteroides excrementavium</name>
    <dbReference type="NCBI Taxonomy" id="2840905"/>
    <lineage>
        <taxon>Bacteria</taxon>
        <taxon>Pseudomonadati</taxon>
        <taxon>Bacteroidota</taxon>
        <taxon>Bacteroidia</taxon>
        <taxon>Bacteroidales</taxon>
        <taxon>Candidatus Pullibacteroides</taxon>
    </lineage>
</organism>
<reference evidence="4" key="2">
    <citation type="journal article" date="2021" name="PeerJ">
        <title>Extensive microbial diversity within the chicken gut microbiome revealed by metagenomics and culture.</title>
        <authorList>
            <person name="Gilroy R."/>
            <person name="Ravi A."/>
            <person name="Getino M."/>
            <person name="Pursley I."/>
            <person name="Horton D.L."/>
            <person name="Alikhan N.F."/>
            <person name="Baker D."/>
            <person name="Gharbi K."/>
            <person name="Hall N."/>
            <person name="Watson M."/>
            <person name="Adriaenssens E.M."/>
            <person name="Foster-Nyarko E."/>
            <person name="Jarju S."/>
            <person name="Secka A."/>
            <person name="Antonio M."/>
            <person name="Oren A."/>
            <person name="Chaudhuri R.R."/>
            <person name="La Ragione R."/>
            <person name="Hildebrand F."/>
            <person name="Pallen M.J."/>
        </authorList>
    </citation>
    <scope>NUCLEOTIDE SEQUENCE</scope>
    <source>
        <strain evidence="4">2889</strain>
    </source>
</reference>
<dbReference type="Proteomes" id="UP000823612">
    <property type="component" value="Unassembled WGS sequence"/>
</dbReference>
<evidence type="ECO:0000313" key="5">
    <source>
        <dbReference type="Proteomes" id="UP000823612"/>
    </source>
</evidence>
<feature type="transmembrane region" description="Helical" evidence="2">
    <location>
        <begin position="483"/>
        <end position="507"/>
    </location>
</feature>
<dbReference type="PANTHER" id="PTHR40940">
    <property type="entry name" value="PROTEIN BATD-RELATED"/>
    <property type="match status" value="1"/>
</dbReference>
<feature type="signal peptide" evidence="3">
    <location>
        <begin position="1"/>
        <end position="31"/>
    </location>
</feature>
<reference evidence="4" key="1">
    <citation type="submission" date="2020-10" db="EMBL/GenBank/DDBJ databases">
        <authorList>
            <person name="Gilroy R."/>
        </authorList>
    </citation>
    <scope>NUCLEOTIDE SEQUENCE</scope>
    <source>
        <strain evidence="4">2889</strain>
    </source>
</reference>
<feature type="compositionally biased region" description="Low complexity" evidence="1">
    <location>
        <begin position="158"/>
        <end position="172"/>
    </location>
</feature>
<sequence>MQNIVKYKTIAGRRIAACLLLLLSWTGMLSAQEPQLSVQAPRSVPAGQAFEVVYTINVRGAKSFQAPSFEGLDILYGPYQSQSSSFQFVNGRQSQSFNLSFTYGLQATQEGSITVEAASIVVDGKTYQSEPFTLTVTQGCSNSAHQAGRTNSSGMQARSQAQSRQTNTQNQQNLPPEVSDQDLFVTVQPSKKNPYVGEQVILNYRIYTSIPVEQFIINKTPSNKGFWVEELEVNPQSQNQEVIDGRNYVYADIRRVALFAQNEGVHTVEPMEVEALAQIAVQRQRTNSIWDFFDDPFFAPMQTVKKELKTPSLKINARPLPEEGRPLSFDGLVGDFDIDFDYDLQTLKTNEASTFRFSVSGRGNIEMIHAPQIVFPPDFEVYEPKISYSKNSNANGVGGKAVFEYIVVPRHAGVYKIDAFSYSFFNPATGKYEEKNIPEIVLNVEAGKNAAMAADGAHGTQAGSDIEYIKPRVEKWHPIGKNFLFSAAFWICMGAEMLLFGLCLLLFRLHARNKADIVGLKNRKAAKEAKRCLKKAELLLKEGKKDEFFIEISQALWGFLSNKFNIPPANLSMDTVRDELGKRQVADDLSTQFIQTLDHCEFERFSPQASREEGMKKMYEEAYAIIYKITGAIK</sequence>
<evidence type="ECO:0000256" key="3">
    <source>
        <dbReference type="SAM" id="SignalP"/>
    </source>
</evidence>
<name>A0A9D9GZT4_9BACT</name>
<proteinExistence type="predicted"/>
<evidence type="ECO:0000256" key="1">
    <source>
        <dbReference type="SAM" id="MobiDB-lite"/>
    </source>
</evidence>
<dbReference type="PANTHER" id="PTHR40940:SF2">
    <property type="entry name" value="BATD"/>
    <property type="match status" value="1"/>
</dbReference>
<feature type="region of interest" description="Disordered" evidence="1">
    <location>
        <begin position="140"/>
        <end position="178"/>
    </location>
</feature>
<feature type="compositionally biased region" description="Polar residues" evidence="1">
    <location>
        <begin position="140"/>
        <end position="157"/>
    </location>
</feature>
<dbReference type="AlphaFoldDB" id="A0A9D9GZT4"/>
<dbReference type="EMBL" id="JADIMZ010000115">
    <property type="protein sequence ID" value="MBO8433190.1"/>
    <property type="molecule type" value="Genomic_DNA"/>
</dbReference>
<evidence type="ECO:0000256" key="2">
    <source>
        <dbReference type="SAM" id="Phobius"/>
    </source>
</evidence>
<evidence type="ECO:0000313" key="4">
    <source>
        <dbReference type="EMBL" id="MBO8433190.1"/>
    </source>
</evidence>
<accession>A0A9D9GZT4</accession>
<feature type="chain" id="PRO_5039545360" evidence="3">
    <location>
        <begin position="32"/>
        <end position="634"/>
    </location>
</feature>
<comment type="caution">
    <text evidence="4">The sequence shown here is derived from an EMBL/GenBank/DDBJ whole genome shotgun (WGS) entry which is preliminary data.</text>
</comment>
<gene>
    <name evidence="4" type="ORF">IAB08_07875</name>
</gene>
<dbReference type="InterPro" id="IPR025738">
    <property type="entry name" value="BatD"/>
</dbReference>
<dbReference type="Pfam" id="PF13584">
    <property type="entry name" value="BatD"/>
    <property type="match status" value="2"/>
</dbReference>
<keyword evidence="2" id="KW-1133">Transmembrane helix</keyword>
<keyword evidence="3" id="KW-0732">Signal</keyword>
<protein>
    <submittedName>
        <fullName evidence="4">Protein BatD</fullName>
    </submittedName>
</protein>